<dbReference type="AlphaFoldDB" id="A0A0K2T087"/>
<proteinExistence type="predicted"/>
<organism evidence="1">
    <name type="scientific">Lepeophtheirus salmonis</name>
    <name type="common">Salmon louse</name>
    <name type="synonym">Caligus salmonis</name>
    <dbReference type="NCBI Taxonomy" id="72036"/>
    <lineage>
        <taxon>Eukaryota</taxon>
        <taxon>Metazoa</taxon>
        <taxon>Ecdysozoa</taxon>
        <taxon>Arthropoda</taxon>
        <taxon>Crustacea</taxon>
        <taxon>Multicrustacea</taxon>
        <taxon>Hexanauplia</taxon>
        <taxon>Copepoda</taxon>
        <taxon>Siphonostomatoida</taxon>
        <taxon>Caligidae</taxon>
        <taxon>Lepeophtheirus</taxon>
    </lineage>
</organism>
<sequence>RSGRIFIFPSWNPSLLWKGRFLTRCNACKRIEKLIKNDGRILLVSSFKELLKTLILEEKSKDSAPSHLIFGHSSIKILLNNARNDRVLSNTIWRCSGYRKIPFG</sequence>
<name>A0A0K2T087_LEPSM</name>
<accession>A0A0K2T087</accession>
<evidence type="ECO:0000313" key="1">
    <source>
        <dbReference type="EMBL" id="CDW18886.1"/>
    </source>
</evidence>
<protein>
    <submittedName>
        <fullName evidence="1">Uncharacterized protein</fullName>
    </submittedName>
</protein>
<reference evidence="1" key="1">
    <citation type="submission" date="2014-05" db="EMBL/GenBank/DDBJ databases">
        <authorList>
            <person name="Chronopoulou M."/>
        </authorList>
    </citation>
    <scope>NUCLEOTIDE SEQUENCE</scope>
    <source>
        <tissue evidence="1">Whole organism</tissue>
    </source>
</reference>
<feature type="non-terminal residue" evidence="1">
    <location>
        <position position="1"/>
    </location>
</feature>
<dbReference type="EMBL" id="HACA01001525">
    <property type="protein sequence ID" value="CDW18886.1"/>
    <property type="molecule type" value="Transcribed_RNA"/>
</dbReference>